<gene>
    <name evidence="3" type="ORF">GCM10009825_02760</name>
</gene>
<feature type="transmembrane region" description="Helical" evidence="2">
    <location>
        <begin position="178"/>
        <end position="202"/>
    </location>
</feature>
<evidence type="ECO:0000256" key="1">
    <source>
        <dbReference type="SAM" id="MobiDB-lite"/>
    </source>
</evidence>
<feature type="compositionally biased region" description="Low complexity" evidence="1">
    <location>
        <begin position="39"/>
        <end position="48"/>
    </location>
</feature>
<evidence type="ECO:0000313" key="4">
    <source>
        <dbReference type="Proteomes" id="UP001500102"/>
    </source>
</evidence>
<feature type="region of interest" description="Disordered" evidence="1">
    <location>
        <begin position="1"/>
        <end position="48"/>
    </location>
</feature>
<reference evidence="4" key="1">
    <citation type="journal article" date="2019" name="Int. J. Syst. Evol. Microbiol.">
        <title>The Global Catalogue of Microorganisms (GCM) 10K type strain sequencing project: providing services to taxonomists for standard genome sequencing and annotation.</title>
        <authorList>
            <consortium name="The Broad Institute Genomics Platform"/>
            <consortium name="The Broad Institute Genome Sequencing Center for Infectious Disease"/>
            <person name="Wu L."/>
            <person name="Ma J."/>
        </authorList>
    </citation>
    <scope>NUCLEOTIDE SEQUENCE [LARGE SCALE GENOMIC DNA]</scope>
    <source>
        <strain evidence="4">JCM 15921</strain>
    </source>
</reference>
<dbReference type="EMBL" id="BAAAQB010000006">
    <property type="protein sequence ID" value="GAA2126006.1"/>
    <property type="molecule type" value="Genomic_DNA"/>
</dbReference>
<keyword evidence="4" id="KW-1185">Reference proteome</keyword>
<feature type="transmembrane region" description="Helical" evidence="2">
    <location>
        <begin position="138"/>
        <end position="158"/>
    </location>
</feature>
<name>A0ABP5K3G9_9MICC</name>
<protein>
    <submittedName>
        <fullName evidence="3">Uncharacterized protein</fullName>
    </submittedName>
</protein>
<feature type="transmembrane region" description="Helical" evidence="2">
    <location>
        <begin position="94"/>
        <end position="117"/>
    </location>
</feature>
<comment type="caution">
    <text evidence="3">The sequence shown here is derived from an EMBL/GenBank/DDBJ whole genome shotgun (WGS) entry which is preliminary data.</text>
</comment>
<sequence>MSEARGSEGQHPGASGMPGTGAPVAETAPPETPAPETPGPEARAPEAPGRLRSLDGDAWLPAWLVEHPLTAGWAWAGFWAALIVADEFLDLAGWSWYVLVGMAALPTLLASIALLHATPRRYLKPRRDSVLGHFFVRFLALIAAFLVWGVSVVMSASISTTLQSLVGASEREVTAVGFNLLLAAIPLVVSVLWLAFIIRCAWFLRRLRGWKQAPGSGTVPKKFLRDRPRLKRVVVGLAHPGLLLVAGLGTSVLAFLLGAVELTINVLK</sequence>
<keyword evidence="2" id="KW-1133">Transmembrane helix</keyword>
<feature type="compositionally biased region" description="Low complexity" evidence="1">
    <location>
        <begin position="20"/>
        <end position="29"/>
    </location>
</feature>
<evidence type="ECO:0000313" key="3">
    <source>
        <dbReference type="EMBL" id="GAA2126006.1"/>
    </source>
</evidence>
<feature type="transmembrane region" description="Helical" evidence="2">
    <location>
        <begin position="60"/>
        <end position="82"/>
    </location>
</feature>
<accession>A0ABP5K3G9</accession>
<keyword evidence="2" id="KW-0472">Membrane</keyword>
<evidence type="ECO:0000256" key="2">
    <source>
        <dbReference type="SAM" id="Phobius"/>
    </source>
</evidence>
<organism evidence="3 4">
    <name type="scientific">Arthrobacter humicola</name>
    <dbReference type="NCBI Taxonomy" id="409291"/>
    <lineage>
        <taxon>Bacteria</taxon>
        <taxon>Bacillati</taxon>
        <taxon>Actinomycetota</taxon>
        <taxon>Actinomycetes</taxon>
        <taxon>Micrococcales</taxon>
        <taxon>Micrococcaceae</taxon>
        <taxon>Arthrobacter</taxon>
    </lineage>
</organism>
<dbReference type="RefSeq" id="WP_344361223.1">
    <property type="nucleotide sequence ID" value="NZ_BAAAQB010000006.1"/>
</dbReference>
<dbReference type="Proteomes" id="UP001500102">
    <property type="component" value="Unassembled WGS sequence"/>
</dbReference>
<proteinExistence type="predicted"/>
<feature type="transmembrane region" description="Helical" evidence="2">
    <location>
        <begin position="233"/>
        <end position="260"/>
    </location>
</feature>
<keyword evidence="2" id="KW-0812">Transmembrane</keyword>